<proteinExistence type="predicted"/>
<dbReference type="Proteomes" id="UP000265520">
    <property type="component" value="Unassembled WGS sequence"/>
</dbReference>
<dbReference type="AlphaFoldDB" id="A0A392TG98"/>
<evidence type="ECO:0000313" key="2">
    <source>
        <dbReference type="Proteomes" id="UP000265520"/>
    </source>
</evidence>
<feature type="non-terminal residue" evidence="1">
    <location>
        <position position="25"/>
    </location>
</feature>
<protein>
    <submittedName>
        <fullName evidence="1">Uncharacterized protein</fullName>
    </submittedName>
</protein>
<sequence>MLGSRGINDDIFGRSYLLLPPELGE</sequence>
<reference evidence="1 2" key="1">
    <citation type="journal article" date="2018" name="Front. Plant Sci.">
        <title>Red Clover (Trifolium pratense) and Zigzag Clover (T. medium) - A Picture of Genomic Similarities and Differences.</title>
        <authorList>
            <person name="Dluhosova J."/>
            <person name="Istvanek J."/>
            <person name="Nedelnik J."/>
            <person name="Repkova J."/>
        </authorList>
    </citation>
    <scope>NUCLEOTIDE SEQUENCE [LARGE SCALE GENOMIC DNA]</scope>
    <source>
        <strain evidence="2">cv. 10/8</strain>
        <tissue evidence="1">Leaf</tissue>
    </source>
</reference>
<dbReference type="EMBL" id="LXQA010574300">
    <property type="protein sequence ID" value="MCI60038.1"/>
    <property type="molecule type" value="Genomic_DNA"/>
</dbReference>
<organism evidence="1 2">
    <name type="scientific">Trifolium medium</name>
    <dbReference type="NCBI Taxonomy" id="97028"/>
    <lineage>
        <taxon>Eukaryota</taxon>
        <taxon>Viridiplantae</taxon>
        <taxon>Streptophyta</taxon>
        <taxon>Embryophyta</taxon>
        <taxon>Tracheophyta</taxon>
        <taxon>Spermatophyta</taxon>
        <taxon>Magnoliopsida</taxon>
        <taxon>eudicotyledons</taxon>
        <taxon>Gunneridae</taxon>
        <taxon>Pentapetalae</taxon>
        <taxon>rosids</taxon>
        <taxon>fabids</taxon>
        <taxon>Fabales</taxon>
        <taxon>Fabaceae</taxon>
        <taxon>Papilionoideae</taxon>
        <taxon>50 kb inversion clade</taxon>
        <taxon>NPAAA clade</taxon>
        <taxon>Hologalegina</taxon>
        <taxon>IRL clade</taxon>
        <taxon>Trifolieae</taxon>
        <taxon>Trifolium</taxon>
    </lineage>
</organism>
<keyword evidence="2" id="KW-1185">Reference proteome</keyword>
<comment type="caution">
    <text evidence="1">The sequence shown here is derived from an EMBL/GenBank/DDBJ whole genome shotgun (WGS) entry which is preliminary data.</text>
</comment>
<accession>A0A392TG98</accession>
<name>A0A392TG98_9FABA</name>
<evidence type="ECO:0000313" key="1">
    <source>
        <dbReference type="EMBL" id="MCI60038.1"/>
    </source>
</evidence>